<evidence type="ECO:0000256" key="4">
    <source>
        <dbReference type="ARBA" id="ARBA00035674"/>
    </source>
</evidence>
<evidence type="ECO:0000256" key="2">
    <source>
        <dbReference type="ARBA" id="ARBA00005189"/>
    </source>
</evidence>
<proteinExistence type="predicted"/>
<dbReference type="eggNOG" id="KOG1269">
    <property type="taxonomic scope" value="Eukaryota"/>
</dbReference>
<evidence type="ECO:0000256" key="3">
    <source>
        <dbReference type="ARBA" id="ARBA00022679"/>
    </source>
</evidence>
<accession>A0A1I7V1C6</accession>
<dbReference type="InterPro" id="IPR041698">
    <property type="entry name" value="Methyltransf_25"/>
</dbReference>
<comment type="pathway">
    <text evidence="1">Phospholipid metabolism; phosphatidylcholine biosynthesis.</text>
</comment>
<keyword evidence="7" id="KW-1185">Reference proteome</keyword>
<comment type="pathway">
    <text evidence="2">Lipid metabolism.</text>
</comment>
<evidence type="ECO:0000256" key="5">
    <source>
        <dbReference type="ARBA" id="ARBA00047622"/>
    </source>
</evidence>
<dbReference type="PANTHER" id="PTHR44307">
    <property type="entry name" value="PHOSPHOETHANOLAMINE METHYLTRANSFERASE"/>
    <property type="match status" value="1"/>
</dbReference>
<protein>
    <recommendedName>
        <fullName evidence="4">phosphoethanolamine N-methyltransferase</fullName>
        <ecNumber evidence="4">2.1.1.103</ecNumber>
    </recommendedName>
</protein>
<dbReference type="GO" id="GO:0000234">
    <property type="term" value="F:phosphoethanolamine N-methyltransferase activity"/>
    <property type="evidence" value="ECO:0007669"/>
    <property type="project" value="UniProtKB-EC"/>
</dbReference>
<dbReference type="SUPFAM" id="SSF53335">
    <property type="entry name" value="S-adenosyl-L-methionine-dependent methyltransferases"/>
    <property type="match status" value="1"/>
</dbReference>
<dbReference type="InterPro" id="IPR029063">
    <property type="entry name" value="SAM-dependent_MTases_sf"/>
</dbReference>
<evidence type="ECO:0000256" key="1">
    <source>
        <dbReference type="ARBA" id="ARBA00004969"/>
    </source>
</evidence>
<evidence type="ECO:0000259" key="6">
    <source>
        <dbReference type="Pfam" id="PF13649"/>
    </source>
</evidence>
<dbReference type="Gene3D" id="3.40.50.12180">
    <property type="match status" value="1"/>
</dbReference>
<dbReference type="Proteomes" id="UP000095282">
    <property type="component" value="Unplaced"/>
</dbReference>
<dbReference type="AlphaFoldDB" id="A0A1I7V1C6"/>
<keyword evidence="3" id="KW-0808">Transferase</keyword>
<dbReference type="Gene3D" id="3.40.50.150">
    <property type="entry name" value="Vaccinia Virus protein VP39"/>
    <property type="match status" value="1"/>
</dbReference>
<dbReference type="CDD" id="cd02440">
    <property type="entry name" value="AdoMet_MTases"/>
    <property type="match status" value="1"/>
</dbReference>
<dbReference type="STRING" id="1561998.A0A1I7V1C6"/>
<reference evidence="8" key="1">
    <citation type="submission" date="2016-11" db="UniProtKB">
        <authorList>
            <consortium name="WormBaseParasite"/>
        </authorList>
    </citation>
    <scope>IDENTIFICATION</scope>
</reference>
<evidence type="ECO:0000313" key="7">
    <source>
        <dbReference type="Proteomes" id="UP000095282"/>
    </source>
</evidence>
<dbReference type="EC" id="2.1.1.103" evidence="4"/>
<sequence>MSTDQQSSPEDQTLKMVNVRRANFKSFWDKYSDKPDTNSMMLNHSAEELESSDRADILASLPLLHNKDVVDIGAGIGRFTTVLAETARWVLSTDFIDSFIQKNQERNSHLGNINYQVGDAVGLKMESSSVDLVFTNWLMMYLSDEETVEFIFNCMRWLRGNGVVHLRESCSEPSTGRSKAKSMHDAANANPTHYRFSSLYINLLRAIRYRDMDNKLWRFNVKWSCSVPTYIKRSNNWRQVHWLAEKVPAEDGAKETPFNELVDLLKNTWQKKQEAWDAKLDDEKYVWSEKIFSTALTSLPSNSTFYLYSPRTISPFCHINAHSLAEKFNANVWNTEIVPEFYRTSLTKSNNLKDQRVRFGWNESLYDSVSYWHQKDALFDVFVATEFLSTSDDDTVRQVPNIMSTGAKFFTLEPVDEVNEEEMKNRLQNLGFSLKSFTDVTDQAIEAQEQYFKDHEQLRDEKVIHKNWVLIEMSVAH</sequence>
<dbReference type="WBParaSite" id="Csp11.Scaffold630.g21423.t1">
    <property type="protein sequence ID" value="Csp11.Scaffold630.g21423.t1"/>
    <property type="gene ID" value="Csp11.Scaffold630.g21423"/>
</dbReference>
<comment type="catalytic activity">
    <reaction evidence="5">
        <text>phosphoethanolamine + S-adenosyl-L-methionine = N-methylethanolamine phosphate + S-adenosyl-L-homocysteine + H(+)</text>
        <dbReference type="Rhea" id="RHEA:20365"/>
        <dbReference type="ChEBI" id="CHEBI:15378"/>
        <dbReference type="ChEBI" id="CHEBI:57781"/>
        <dbReference type="ChEBI" id="CHEBI:57856"/>
        <dbReference type="ChEBI" id="CHEBI:58190"/>
        <dbReference type="ChEBI" id="CHEBI:59789"/>
        <dbReference type="EC" id="2.1.1.103"/>
    </reaction>
    <physiologicalReaction direction="left-to-right" evidence="5">
        <dbReference type="Rhea" id="RHEA:20366"/>
    </physiologicalReaction>
</comment>
<dbReference type="Pfam" id="PF13649">
    <property type="entry name" value="Methyltransf_25"/>
    <property type="match status" value="1"/>
</dbReference>
<evidence type="ECO:0000313" key="8">
    <source>
        <dbReference type="WBParaSite" id="Csp11.Scaffold630.g21423.t1"/>
    </source>
</evidence>
<dbReference type="PANTHER" id="PTHR44307:SF18">
    <property type="entry name" value="PHOSPHOETHANOLAMINE N-METHYLTRANSFERASE 1"/>
    <property type="match status" value="1"/>
</dbReference>
<feature type="domain" description="Methyltransferase" evidence="6">
    <location>
        <begin position="69"/>
        <end position="162"/>
    </location>
</feature>
<organism evidence="7 8">
    <name type="scientific">Caenorhabditis tropicalis</name>
    <dbReference type="NCBI Taxonomy" id="1561998"/>
    <lineage>
        <taxon>Eukaryota</taxon>
        <taxon>Metazoa</taxon>
        <taxon>Ecdysozoa</taxon>
        <taxon>Nematoda</taxon>
        <taxon>Chromadorea</taxon>
        <taxon>Rhabditida</taxon>
        <taxon>Rhabditina</taxon>
        <taxon>Rhabditomorpha</taxon>
        <taxon>Rhabditoidea</taxon>
        <taxon>Rhabditidae</taxon>
        <taxon>Peloderinae</taxon>
        <taxon>Caenorhabditis</taxon>
    </lineage>
</organism>
<name>A0A1I7V1C6_9PELO</name>